<reference evidence="2" key="1">
    <citation type="journal article" date="2019" name="Int. J. Syst. Evol. Microbiol.">
        <title>The Global Catalogue of Microorganisms (GCM) 10K type strain sequencing project: providing services to taxonomists for standard genome sequencing and annotation.</title>
        <authorList>
            <consortium name="The Broad Institute Genomics Platform"/>
            <consortium name="The Broad Institute Genome Sequencing Center for Infectious Disease"/>
            <person name="Wu L."/>
            <person name="Ma J."/>
        </authorList>
    </citation>
    <scope>NUCLEOTIDE SEQUENCE [LARGE SCALE GENOMIC DNA]</scope>
    <source>
        <strain evidence="2">TBRC 1826</strain>
    </source>
</reference>
<name>A0ABV8FUE8_9ACTN</name>
<dbReference type="EMBL" id="JBHSBH010000012">
    <property type="protein sequence ID" value="MFC3998118.1"/>
    <property type="molecule type" value="Genomic_DNA"/>
</dbReference>
<evidence type="ECO:0000313" key="2">
    <source>
        <dbReference type="Proteomes" id="UP001595847"/>
    </source>
</evidence>
<keyword evidence="2" id="KW-1185">Reference proteome</keyword>
<protein>
    <submittedName>
        <fullName evidence="1">Uncharacterized protein</fullName>
    </submittedName>
</protein>
<organism evidence="1 2">
    <name type="scientific">Nocardiopsis sediminis</name>
    <dbReference type="NCBI Taxonomy" id="1778267"/>
    <lineage>
        <taxon>Bacteria</taxon>
        <taxon>Bacillati</taxon>
        <taxon>Actinomycetota</taxon>
        <taxon>Actinomycetes</taxon>
        <taxon>Streptosporangiales</taxon>
        <taxon>Nocardiopsidaceae</taxon>
        <taxon>Nocardiopsis</taxon>
    </lineage>
</organism>
<dbReference type="Proteomes" id="UP001595847">
    <property type="component" value="Unassembled WGS sequence"/>
</dbReference>
<dbReference type="RefSeq" id="WP_378535663.1">
    <property type="nucleotide sequence ID" value="NZ_JBHSBH010000012.1"/>
</dbReference>
<accession>A0ABV8FUE8</accession>
<evidence type="ECO:0000313" key="1">
    <source>
        <dbReference type="EMBL" id="MFC3998118.1"/>
    </source>
</evidence>
<comment type="caution">
    <text evidence="1">The sequence shown here is derived from an EMBL/GenBank/DDBJ whole genome shotgun (WGS) entry which is preliminary data.</text>
</comment>
<sequence length="180" mass="19130">MVVAFGRRLTRDPDIRDGATGAPEQRPASDAVLLGCHGGAGTSTLAALLGTPWELGGHAPGLERIETFGRPLILVSRDSAPAVARAVEAVTAVVDAGATVACLTVVADGSGPEPREASVRLRLIEDRARRIVRFPFIAALRYADTADLDKIRLPRKAERALAEIRDARPDGEPRGTHRTE</sequence>
<gene>
    <name evidence="1" type="ORF">ACFOVU_19470</name>
</gene>
<proteinExistence type="predicted"/>